<dbReference type="RefSeq" id="WP_154288736.1">
    <property type="nucleotide sequence ID" value="NZ_WKJI01000006.1"/>
</dbReference>
<dbReference type="GO" id="GO:0009103">
    <property type="term" value="P:lipopolysaccharide biosynthetic process"/>
    <property type="evidence" value="ECO:0007669"/>
    <property type="project" value="TreeGrafter"/>
</dbReference>
<feature type="binding site" evidence="7">
    <location>
        <position position="141"/>
    </location>
    <ligand>
        <name>Mg(2+)</name>
        <dbReference type="ChEBI" id="CHEBI:18420"/>
    </ligand>
</feature>
<evidence type="ECO:0000256" key="7">
    <source>
        <dbReference type="PIRSR" id="PIRSR600715-1"/>
    </source>
</evidence>
<dbReference type="PANTHER" id="PTHR22926:SF3">
    <property type="entry name" value="UNDECAPRENYL-PHOSPHATE ALPHA-N-ACETYLGLUCOSAMINYL 1-PHOSPHATE TRANSFERASE"/>
    <property type="match status" value="1"/>
</dbReference>
<feature type="binding site" evidence="7">
    <location>
        <position position="203"/>
    </location>
    <ligand>
        <name>Mg(2+)</name>
        <dbReference type="ChEBI" id="CHEBI:18420"/>
    </ligand>
</feature>
<dbReference type="PANTHER" id="PTHR22926">
    <property type="entry name" value="PHOSPHO-N-ACETYLMURAMOYL-PENTAPEPTIDE-TRANSFERASE"/>
    <property type="match status" value="1"/>
</dbReference>
<feature type="transmembrane region" description="Helical" evidence="8">
    <location>
        <begin position="170"/>
        <end position="193"/>
    </location>
</feature>
<gene>
    <name evidence="9" type="ORF">GJJ64_15840</name>
</gene>
<evidence type="ECO:0000256" key="1">
    <source>
        <dbReference type="ARBA" id="ARBA00004651"/>
    </source>
</evidence>
<keyword evidence="2" id="KW-1003">Cell membrane</keyword>
<evidence type="ECO:0000256" key="3">
    <source>
        <dbReference type="ARBA" id="ARBA00022679"/>
    </source>
</evidence>
<dbReference type="GO" id="GO:0016780">
    <property type="term" value="F:phosphotransferase activity, for other substituted phosphate groups"/>
    <property type="evidence" value="ECO:0007669"/>
    <property type="project" value="InterPro"/>
</dbReference>
<feature type="transmembrane region" description="Helical" evidence="8">
    <location>
        <begin position="6"/>
        <end position="22"/>
    </location>
</feature>
<accession>A0A7K0FU50</accession>
<feature type="transmembrane region" description="Helical" evidence="8">
    <location>
        <begin position="42"/>
        <end position="60"/>
    </location>
</feature>
<dbReference type="Proteomes" id="UP000462931">
    <property type="component" value="Unassembled WGS sequence"/>
</dbReference>
<keyword evidence="7" id="KW-0460">Magnesium</keyword>
<comment type="subcellular location">
    <subcellularLocation>
        <location evidence="1">Cell membrane</location>
        <topology evidence="1">Multi-pass membrane protein</topology>
    </subcellularLocation>
</comment>
<feature type="transmembrane region" description="Helical" evidence="8">
    <location>
        <begin position="298"/>
        <end position="318"/>
    </location>
</feature>
<dbReference type="GO" id="GO:0071555">
    <property type="term" value="P:cell wall organization"/>
    <property type="evidence" value="ECO:0007669"/>
    <property type="project" value="TreeGrafter"/>
</dbReference>
<dbReference type="Pfam" id="PF00953">
    <property type="entry name" value="Glycos_transf_4"/>
    <property type="match status" value="1"/>
</dbReference>
<protein>
    <submittedName>
        <fullName evidence="9">Glycosyl transferase family 4</fullName>
    </submittedName>
</protein>
<evidence type="ECO:0000256" key="4">
    <source>
        <dbReference type="ARBA" id="ARBA00022692"/>
    </source>
</evidence>
<dbReference type="GO" id="GO:0005886">
    <property type="term" value="C:plasma membrane"/>
    <property type="evidence" value="ECO:0007669"/>
    <property type="project" value="UniProtKB-SubCell"/>
</dbReference>
<dbReference type="InterPro" id="IPR000715">
    <property type="entry name" value="Glycosyl_transferase_4"/>
</dbReference>
<feature type="transmembrane region" description="Helical" evidence="8">
    <location>
        <begin position="92"/>
        <end position="108"/>
    </location>
</feature>
<feature type="transmembrane region" description="Helical" evidence="8">
    <location>
        <begin position="271"/>
        <end position="292"/>
    </location>
</feature>
<reference evidence="9 10" key="1">
    <citation type="submission" date="2019-11" db="EMBL/GenBank/DDBJ databases">
        <authorList>
            <person name="Cheng Q."/>
            <person name="Yang Z."/>
        </authorList>
    </citation>
    <scope>NUCLEOTIDE SEQUENCE [LARGE SCALE GENOMIC DNA]</scope>
    <source>
        <strain evidence="9 10">HX-22-1</strain>
    </source>
</reference>
<dbReference type="AlphaFoldDB" id="A0A7K0FU50"/>
<evidence type="ECO:0000256" key="8">
    <source>
        <dbReference type="SAM" id="Phobius"/>
    </source>
</evidence>
<keyword evidence="7" id="KW-0479">Metal-binding</keyword>
<proteinExistence type="predicted"/>
<dbReference type="GO" id="GO:0046872">
    <property type="term" value="F:metal ion binding"/>
    <property type="evidence" value="ECO:0007669"/>
    <property type="project" value="UniProtKB-KW"/>
</dbReference>
<feature type="transmembrane region" description="Helical" evidence="8">
    <location>
        <begin position="66"/>
        <end position="85"/>
    </location>
</feature>
<feature type="transmembrane region" description="Helical" evidence="8">
    <location>
        <begin position="120"/>
        <end position="139"/>
    </location>
</feature>
<organism evidence="9 10">
    <name type="scientific">Pedobacter puniceum</name>
    <dbReference type="NCBI Taxonomy" id="2666136"/>
    <lineage>
        <taxon>Bacteria</taxon>
        <taxon>Pseudomonadati</taxon>
        <taxon>Bacteroidota</taxon>
        <taxon>Sphingobacteriia</taxon>
        <taxon>Sphingobacteriales</taxon>
        <taxon>Sphingobacteriaceae</taxon>
        <taxon>Pedobacter</taxon>
    </lineage>
</organism>
<feature type="transmembrane region" description="Helical" evidence="8">
    <location>
        <begin position="229"/>
        <end position="250"/>
    </location>
</feature>
<sequence>MLTFVISIICLFLIELLYFKIADRYNIIDKPNQRSSHSHITLRGGGIIFPLAVITALMIYQSTHWYLALAVFAIALISFLDDIITLNNKIRISIHFLSVSLVIYQTMFNQDISSYVISEPLTLILILLVFIIIIGVINAYNFMDGINGITVIYSLVAVGSFFMIQEVKDIIILDTQILVVTGASLLVFGYFNLRKKAKAFAGDVGSISIALFLCFFIAQLIYLTQDIKWILLLGIYGLDAVATIFCRVLRKENIFEAHRSHFYQFLANEKKIPHISIALTYGLVQLALNFVILYANAILVYGLFVVIILTYVLIRLRLEGKERLFKSYA</sequence>
<dbReference type="EMBL" id="WKJI01000006">
    <property type="protein sequence ID" value="MRX48667.1"/>
    <property type="molecule type" value="Genomic_DNA"/>
</dbReference>
<feature type="transmembrane region" description="Helical" evidence="8">
    <location>
        <begin position="146"/>
        <end position="164"/>
    </location>
</feature>
<comment type="caution">
    <text evidence="9">The sequence shown here is derived from an EMBL/GenBank/DDBJ whole genome shotgun (WGS) entry which is preliminary data.</text>
</comment>
<dbReference type="GO" id="GO:0044038">
    <property type="term" value="P:cell wall macromolecule biosynthetic process"/>
    <property type="evidence" value="ECO:0007669"/>
    <property type="project" value="TreeGrafter"/>
</dbReference>
<keyword evidence="3 9" id="KW-0808">Transferase</keyword>
<evidence type="ECO:0000313" key="9">
    <source>
        <dbReference type="EMBL" id="MRX48667.1"/>
    </source>
</evidence>
<name>A0A7K0FU50_9SPHI</name>
<feature type="transmembrane region" description="Helical" evidence="8">
    <location>
        <begin position="200"/>
        <end position="223"/>
    </location>
</feature>
<evidence type="ECO:0000256" key="5">
    <source>
        <dbReference type="ARBA" id="ARBA00022989"/>
    </source>
</evidence>
<evidence type="ECO:0000256" key="2">
    <source>
        <dbReference type="ARBA" id="ARBA00022475"/>
    </source>
</evidence>
<keyword evidence="4 8" id="KW-0812">Transmembrane</keyword>
<keyword evidence="5 8" id="KW-1133">Transmembrane helix</keyword>
<keyword evidence="6 8" id="KW-0472">Membrane</keyword>
<evidence type="ECO:0000256" key="6">
    <source>
        <dbReference type="ARBA" id="ARBA00023136"/>
    </source>
</evidence>
<comment type="cofactor">
    <cofactor evidence="7">
        <name>Mg(2+)</name>
        <dbReference type="ChEBI" id="CHEBI:18420"/>
    </cofactor>
</comment>
<keyword evidence="10" id="KW-1185">Reference proteome</keyword>
<evidence type="ECO:0000313" key="10">
    <source>
        <dbReference type="Proteomes" id="UP000462931"/>
    </source>
</evidence>